<sequence length="261" mass="30297">MDVQDRHFPDNRFDYQHSENGETFFFHAIVFFHTVKLCKHSNLSGGGANTDVHQHASSNLFAYLLQCRKRSSWTPSFLWHKVSVEPWQIPLDKSVLDEDEEERHRVEREFAQKHHPLGKKDHEVARQKVKVPRLALSKLPRNAEWTCNPASKQILPPYLTARRRLVSASTRPRSDRKEGSMTARFYELSRGVDEDVLVDSSNLSHHKFRPTDFAGKNLMMHESTWESGSTSQSGDAKGRALKRSQKCYEKLMRELQILDNQ</sequence>
<dbReference type="EMBL" id="HBKN01020692">
    <property type="protein sequence ID" value="CAE2301536.1"/>
    <property type="molecule type" value="Transcribed_RNA"/>
</dbReference>
<proteinExistence type="predicted"/>
<accession>A0A7S4NQ29</accession>
<dbReference type="AlphaFoldDB" id="A0A7S4NQ29"/>
<gene>
    <name evidence="1" type="ORF">GTHE00462_LOCUS16253</name>
</gene>
<name>A0A7S4NQ29_GUITH</name>
<evidence type="ECO:0000313" key="1">
    <source>
        <dbReference type="EMBL" id="CAE2301536.1"/>
    </source>
</evidence>
<protein>
    <submittedName>
        <fullName evidence="1">Uncharacterized protein</fullName>
    </submittedName>
</protein>
<reference evidence="1" key="1">
    <citation type="submission" date="2021-01" db="EMBL/GenBank/DDBJ databases">
        <authorList>
            <person name="Corre E."/>
            <person name="Pelletier E."/>
            <person name="Niang G."/>
            <person name="Scheremetjew M."/>
            <person name="Finn R."/>
            <person name="Kale V."/>
            <person name="Holt S."/>
            <person name="Cochrane G."/>
            <person name="Meng A."/>
            <person name="Brown T."/>
            <person name="Cohen L."/>
        </authorList>
    </citation>
    <scope>NUCLEOTIDE SEQUENCE</scope>
    <source>
        <strain evidence="1">CCMP 2712</strain>
    </source>
</reference>
<organism evidence="1">
    <name type="scientific">Guillardia theta</name>
    <name type="common">Cryptophyte</name>
    <name type="synonym">Cryptomonas phi</name>
    <dbReference type="NCBI Taxonomy" id="55529"/>
    <lineage>
        <taxon>Eukaryota</taxon>
        <taxon>Cryptophyceae</taxon>
        <taxon>Pyrenomonadales</taxon>
        <taxon>Geminigeraceae</taxon>
        <taxon>Guillardia</taxon>
    </lineage>
</organism>